<evidence type="ECO:0000313" key="2">
    <source>
        <dbReference type="Proteomes" id="UP001054945"/>
    </source>
</evidence>
<accession>A0AAV4M7X8</accession>
<dbReference type="AlphaFoldDB" id="A0AAV4M7X8"/>
<organism evidence="1 2">
    <name type="scientific">Caerostris extrusa</name>
    <name type="common">Bark spider</name>
    <name type="synonym">Caerostris bankana</name>
    <dbReference type="NCBI Taxonomy" id="172846"/>
    <lineage>
        <taxon>Eukaryota</taxon>
        <taxon>Metazoa</taxon>
        <taxon>Ecdysozoa</taxon>
        <taxon>Arthropoda</taxon>
        <taxon>Chelicerata</taxon>
        <taxon>Arachnida</taxon>
        <taxon>Araneae</taxon>
        <taxon>Araneomorphae</taxon>
        <taxon>Entelegynae</taxon>
        <taxon>Araneoidea</taxon>
        <taxon>Araneidae</taxon>
        <taxon>Caerostris</taxon>
    </lineage>
</organism>
<gene>
    <name evidence="1" type="ORF">CEXT_657071</name>
</gene>
<reference evidence="1 2" key="1">
    <citation type="submission" date="2021-06" db="EMBL/GenBank/DDBJ databases">
        <title>Caerostris extrusa draft genome.</title>
        <authorList>
            <person name="Kono N."/>
            <person name="Arakawa K."/>
        </authorList>
    </citation>
    <scope>NUCLEOTIDE SEQUENCE [LARGE SCALE GENOMIC DNA]</scope>
</reference>
<name>A0AAV4M7X8_CAEEX</name>
<sequence length="90" mass="10224">MDMSWNVPANGMHVRSFSDQSFFTVKKGTGELPIQARDGKVMSTPLLMDPFHARFNLTFPPCMSPIAPSSVLWPFRLSWLLEISRKPLDN</sequence>
<dbReference type="Proteomes" id="UP001054945">
    <property type="component" value="Unassembled WGS sequence"/>
</dbReference>
<protein>
    <submittedName>
        <fullName evidence="1">Uncharacterized protein</fullName>
    </submittedName>
</protein>
<keyword evidence="2" id="KW-1185">Reference proteome</keyword>
<proteinExistence type="predicted"/>
<dbReference type="EMBL" id="BPLR01001916">
    <property type="protein sequence ID" value="GIX67983.1"/>
    <property type="molecule type" value="Genomic_DNA"/>
</dbReference>
<evidence type="ECO:0000313" key="1">
    <source>
        <dbReference type="EMBL" id="GIX67983.1"/>
    </source>
</evidence>
<comment type="caution">
    <text evidence="1">The sequence shown here is derived from an EMBL/GenBank/DDBJ whole genome shotgun (WGS) entry which is preliminary data.</text>
</comment>